<name>A0A3B0XGQ7_9ZZZZ</name>
<dbReference type="EMBL" id="UOFJ01000105">
    <property type="protein sequence ID" value="VAW63463.1"/>
    <property type="molecule type" value="Genomic_DNA"/>
</dbReference>
<protein>
    <submittedName>
        <fullName evidence="1">Uncharacterized protein</fullName>
    </submittedName>
</protein>
<accession>A0A3B0XGQ7</accession>
<proteinExistence type="predicted"/>
<reference evidence="1" key="1">
    <citation type="submission" date="2018-06" db="EMBL/GenBank/DDBJ databases">
        <authorList>
            <person name="Zhirakovskaya E."/>
        </authorList>
    </citation>
    <scope>NUCLEOTIDE SEQUENCE</scope>
</reference>
<organism evidence="1">
    <name type="scientific">hydrothermal vent metagenome</name>
    <dbReference type="NCBI Taxonomy" id="652676"/>
    <lineage>
        <taxon>unclassified sequences</taxon>
        <taxon>metagenomes</taxon>
        <taxon>ecological metagenomes</taxon>
    </lineage>
</organism>
<sequence length="111" mass="12379">MSAIILPTVKAVWGEQTALGLFKCPISNIAGCYAYDMTKHGLYPEQAMNQEYYDTVVKLEKNGTDPEYVQGWQGGYVCNPEREEQRLNDAYTAGYEDGTAHNTDNAAKFKA</sequence>
<dbReference type="AlphaFoldDB" id="A0A3B0XGQ7"/>
<evidence type="ECO:0000313" key="1">
    <source>
        <dbReference type="EMBL" id="VAW63463.1"/>
    </source>
</evidence>
<gene>
    <name evidence="1" type="ORF">MNBD_GAMMA10-1091</name>
</gene>